<dbReference type="Proteomes" id="UP000271624">
    <property type="component" value="Unassembled WGS sequence"/>
</dbReference>
<feature type="region of interest" description="Disordered" evidence="1">
    <location>
        <begin position="1"/>
        <end position="20"/>
    </location>
</feature>
<dbReference type="EMBL" id="RSCL01000031">
    <property type="protein sequence ID" value="RUS97628.1"/>
    <property type="molecule type" value="Genomic_DNA"/>
</dbReference>
<dbReference type="AlphaFoldDB" id="A0A433UUX3"/>
<evidence type="ECO:0000313" key="2">
    <source>
        <dbReference type="EMBL" id="RUS97628.1"/>
    </source>
</evidence>
<feature type="compositionally biased region" description="Polar residues" evidence="1">
    <location>
        <begin position="1"/>
        <end position="13"/>
    </location>
</feature>
<reference evidence="2" key="2">
    <citation type="journal article" date="2019" name="Genome Biol. Evol.">
        <title>Day and night: Metabolic profiles and evolutionary relationships of six axenic non-marine cyanobacteria.</title>
        <authorList>
            <person name="Will S.E."/>
            <person name="Henke P."/>
            <person name="Boedeker C."/>
            <person name="Huang S."/>
            <person name="Brinkmann H."/>
            <person name="Rohde M."/>
            <person name="Jarek M."/>
            <person name="Friedl T."/>
            <person name="Seufert S."/>
            <person name="Schumacher M."/>
            <person name="Overmann J."/>
            <person name="Neumann-Schaal M."/>
            <person name="Petersen J."/>
        </authorList>
    </citation>
    <scope>NUCLEOTIDE SEQUENCE [LARGE SCALE GENOMIC DNA]</scope>
    <source>
        <strain evidence="2">PCC 7102</strain>
    </source>
</reference>
<organism evidence="2 3">
    <name type="scientific">Dulcicalothrix desertica PCC 7102</name>
    <dbReference type="NCBI Taxonomy" id="232991"/>
    <lineage>
        <taxon>Bacteria</taxon>
        <taxon>Bacillati</taxon>
        <taxon>Cyanobacteriota</taxon>
        <taxon>Cyanophyceae</taxon>
        <taxon>Nostocales</taxon>
        <taxon>Calotrichaceae</taxon>
        <taxon>Dulcicalothrix</taxon>
    </lineage>
</organism>
<sequence length="75" mass="9092">MLQLATTNSQKINRNPKRRNLERDKVYRTVLFSDMSKIKLIINKLKIYYKYSCNIQPQKLRFLIKVYALEYSAFE</sequence>
<comment type="caution">
    <text evidence="2">The sequence shown here is derived from an EMBL/GenBank/DDBJ whole genome shotgun (WGS) entry which is preliminary data.</text>
</comment>
<evidence type="ECO:0000256" key="1">
    <source>
        <dbReference type="SAM" id="MobiDB-lite"/>
    </source>
</evidence>
<protein>
    <submittedName>
        <fullName evidence="2">Uncharacterized protein</fullName>
    </submittedName>
</protein>
<reference evidence="2" key="1">
    <citation type="submission" date="2018-12" db="EMBL/GenBank/DDBJ databases">
        <authorList>
            <person name="Will S."/>
            <person name="Neumann-Schaal M."/>
            <person name="Henke P."/>
        </authorList>
    </citation>
    <scope>NUCLEOTIDE SEQUENCE</scope>
    <source>
        <strain evidence="2">PCC 7102</strain>
    </source>
</reference>
<evidence type="ECO:0000313" key="3">
    <source>
        <dbReference type="Proteomes" id="UP000271624"/>
    </source>
</evidence>
<gene>
    <name evidence="2" type="ORF">DSM106972_083650</name>
</gene>
<proteinExistence type="predicted"/>
<accession>A0A433UUX3</accession>
<keyword evidence="3" id="KW-1185">Reference proteome</keyword>
<name>A0A433UUX3_9CYAN</name>